<organism evidence="1 2">
    <name type="scientific">Miniphocaeibacter halophilus</name>
    <dbReference type="NCBI Taxonomy" id="2931922"/>
    <lineage>
        <taxon>Bacteria</taxon>
        <taxon>Bacillati</taxon>
        <taxon>Bacillota</taxon>
        <taxon>Tissierellia</taxon>
        <taxon>Tissierellales</taxon>
        <taxon>Peptoniphilaceae</taxon>
        <taxon>Miniphocaeibacter</taxon>
    </lineage>
</organism>
<name>A0AC61MW35_9FIRM</name>
<keyword evidence="2" id="KW-1185">Reference proteome</keyword>
<proteinExistence type="predicted"/>
<accession>A0AC61MW35</accession>
<protein>
    <submittedName>
        <fullName evidence="1">Uncharacterized protein</fullName>
    </submittedName>
</protein>
<dbReference type="EMBL" id="CP066744">
    <property type="protein sequence ID" value="QQK08161.1"/>
    <property type="molecule type" value="Genomic_DNA"/>
</dbReference>
<sequence length="172" mass="20850">MNRKKLSKKEKRIIDRKGKELSLKNMYFNRYLIVRYTVAFFFFINVYWLISLFLTKSFMVILPCILILFLVFVIFEHVKLYSHHTNKLPRTKLYFKIQLFLNIILIILSWTNLFIKIFPILKITQKTRLLVSVGLLIGIIISYLIIKKLNIIEKNKDKQFERIKKYEKAIRK</sequence>
<gene>
    <name evidence="1" type="ORF">JFY71_01095</name>
</gene>
<reference evidence="1 2" key="1">
    <citation type="journal article" date="2022" name="Int. J. Syst. Evol. Microbiol.">
        <title>Miniphocaeibacter halophilus sp. nov., an ammonium-tolerant acetate-producing bacterium isolated from a biogas system.</title>
        <authorList>
            <person name="Schnurer A."/>
            <person name="Singh A."/>
            <person name="Bi S."/>
            <person name="Qiao W."/>
            <person name="Westerholm M."/>
        </authorList>
    </citation>
    <scope>NUCLEOTIDE SEQUENCE [LARGE SCALE GENOMIC DNA]</scope>
    <source>
        <strain evidence="1 2">AMB_01</strain>
    </source>
</reference>
<dbReference type="Proteomes" id="UP000595814">
    <property type="component" value="Chromosome"/>
</dbReference>
<evidence type="ECO:0000313" key="2">
    <source>
        <dbReference type="Proteomes" id="UP000595814"/>
    </source>
</evidence>
<evidence type="ECO:0000313" key="1">
    <source>
        <dbReference type="EMBL" id="QQK08161.1"/>
    </source>
</evidence>